<evidence type="ECO:0000313" key="3">
    <source>
        <dbReference type="Proteomes" id="UP000620075"/>
    </source>
</evidence>
<evidence type="ECO:0000259" key="1">
    <source>
        <dbReference type="SMART" id="SM00978"/>
    </source>
</evidence>
<dbReference type="SUPFAM" id="SSF54427">
    <property type="entry name" value="NTF2-like"/>
    <property type="match status" value="2"/>
</dbReference>
<name>A0A934ND97_9BACT</name>
<organism evidence="2 3">
    <name type="scientific">Candidatus Dormiibacter inghamiae</name>
    <dbReference type="NCBI Taxonomy" id="3127013"/>
    <lineage>
        <taxon>Bacteria</taxon>
        <taxon>Bacillati</taxon>
        <taxon>Candidatus Dormiibacterota</taxon>
        <taxon>Candidatus Dormibacteria</taxon>
        <taxon>Candidatus Dormibacterales</taxon>
        <taxon>Candidatus Dormibacteraceae</taxon>
        <taxon>Candidatus Dormiibacter</taxon>
    </lineage>
</organism>
<accession>A0A934ND97</accession>
<dbReference type="EMBL" id="JAEKNQ010000022">
    <property type="protein sequence ID" value="MBJ7602719.1"/>
    <property type="molecule type" value="Genomic_DNA"/>
</dbReference>
<protein>
    <submittedName>
        <fullName evidence="2">TIM44-like domain-containing protein</fullName>
    </submittedName>
</protein>
<dbReference type="PANTHER" id="PTHR41542">
    <property type="entry name" value="BLL5807 PROTEIN"/>
    <property type="match status" value="1"/>
</dbReference>
<feature type="domain" description="Tim44-like" evidence="1">
    <location>
        <begin position="6"/>
        <end position="188"/>
    </location>
</feature>
<evidence type="ECO:0000313" key="2">
    <source>
        <dbReference type="EMBL" id="MBJ7602719.1"/>
    </source>
</evidence>
<dbReference type="Gene3D" id="3.10.450.240">
    <property type="match status" value="2"/>
</dbReference>
<dbReference type="InterPro" id="IPR007379">
    <property type="entry name" value="Tim44-like_dom"/>
</dbReference>
<feature type="domain" description="Tim44-like" evidence="1">
    <location>
        <begin position="207"/>
        <end position="389"/>
    </location>
</feature>
<dbReference type="AlphaFoldDB" id="A0A934ND97"/>
<comment type="caution">
    <text evidence="2">The sequence shown here is derived from an EMBL/GenBank/DDBJ whole genome shotgun (WGS) entry which is preliminary data.</text>
</comment>
<sequence>MPRYDSALLQPILASDPGFVPETFLQKAQMAFLLTQRAYQDRNVHAARAFLAAPVWRSWSEQVNYLLEQHQRPILENLNVRGLAVTDARAEESGQSVTVHLDYVAAVHFNDDRDGKLISGSEEDARLGEDWTFWRAAGTLTVQDGGATASKCPNCGGLLKLNDDGKCDYCGAEIQSGSYDWVVTDMQRSSFQGVSTAQGLGLDELDPERGLAAIQATDPAFEFEEFKGRGQQAFYSLQEAWQARDLNSSRPFMSPGLYLGWSSQVQQLIELHKINKLDGLQLEELIPIKVTHGQAFDDITVRVTATCADYEVDERTGKVIFGSHSPSRFSEFWTFQRGRGVQTTSRSLQDRVCPNCGAPLELNQVGECRYCRAAVTSGRFDWVLSRIEEADSYA</sequence>
<proteinExistence type="predicted"/>
<dbReference type="SMART" id="SM00978">
    <property type="entry name" value="Tim44"/>
    <property type="match status" value="2"/>
</dbReference>
<reference evidence="2 3" key="1">
    <citation type="submission" date="2020-10" db="EMBL/GenBank/DDBJ databases">
        <title>Ca. Dormibacterota MAGs.</title>
        <authorList>
            <person name="Montgomery K."/>
        </authorList>
    </citation>
    <scope>NUCLEOTIDE SEQUENCE [LARGE SCALE GENOMIC DNA]</scope>
    <source>
        <strain evidence="2">SC8811_S16_3</strain>
    </source>
</reference>
<dbReference type="PANTHER" id="PTHR41542:SF1">
    <property type="entry name" value="BLL5807 PROTEIN"/>
    <property type="match status" value="1"/>
</dbReference>
<dbReference type="InterPro" id="IPR032710">
    <property type="entry name" value="NTF2-like_dom_sf"/>
</dbReference>
<dbReference type="Proteomes" id="UP000620075">
    <property type="component" value="Unassembled WGS sequence"/>
</dbReference>
<gene>
    <name evidence="2" type="ORF">JF888_05930</name>
</gene>
<dbReference type="Pfam" id="PF04280">
    <property type="entry name" value="Tim44"/>
    <property type="match status" value="2"/>
</dbReference>